<feature type="compositionally biased region" description="Polar residues" evidence="1">
    <location>
        <begin position="269"/>
        <end position="279"/>
    </location>
</feature>
<dbReference type="OrthoDB" id="4036527at2759"/>
<keyword evidence="3" id="KW-1185">Reference proteome</keyword>
<dbReference type="EMBL" id="LT598477">
    <property type="protein sequence ID" value="SCU94598.1"/>
    <property type="molecule type" value="Genomic_DNA"/>
</dbReference>
<reference evidence="3" key="1">
    <citation type="submission" date="2016-03" db="EMBL/GenBank/DDBJ databases">
        <authorList>
            <person name="Devillers Hugo."/>
        </authorList>
    </citation>
    <scope>NUCLEOTIDE SEQUENCE [LARGE SCALE GENOMIC DNA]</scope>
</reference>
<evidence type="ECO:0000256" key="1">
    <source>
        <dbReference type="SAM" id="MobiDB-lite"/>
    </source>
</evidence>
<feature type="region of interest" description="Disordered" evidence="1">
    <location>
        <begin position="269"/>
        <end position="304"/>
    </location>
</feature>
<protein>
    <submittedName>
        <fullName evidence="2">LAME_0F08108g1_1</fullName>
    </submittedName>
</protein>
<dbReference type="AlphaFoldDB" id="A0A1G4JUG2"/>
<dbReference type="Proteomes" id="UP000191144">
    <property type="component" value="Chromosome F"/>
</dbReference>
<name>A0A1G4JUG2_9SACH</name>
<feature type="compositionally biased region" description="Polar residues" evidence="1">
    <location>
        <begin position="289"/>
        <end position="304"/>
    </location>
</feature>
<gene>
    <name evidence="2" type="ORF">LAME_0F08108G</name>
</gene>
<accession>A0A1G4JUG2</accession>
<organism evidence="2 3">
    <name type="scientific">Lachancea meyersii CBS 8951</name>
    <dbReference type="NCBI Taxonomy" id="1266667"/>
    <lineage>
        <taxon>Eukaryota</taxon>
        <taxon>Fungi</taxon>
        <taxon>Dikarya</taxon>
        <taxon>Ascomycota</taxon>
        <taxon>Saccharomycotina</taxon>
        <taxon>Saccharomycetes</taxon>
        <taxon>Saccharomycetales</taxon>
        <taxon>Saccharomycetaceae</taxon>
        <taxon>Lachancea</taxon>
    </lineage>
</organism>
<sequence length="304" mass="34486">MNGARILDETSPIRKRKTYNFRTIKHSKFYKSLKHLPELASSKQLTHDAIFREVQAEFRQVKSDVASIESWVAKDLSLETSQMSKIELKLKSSLKRFNHQYKKISRRRAARESQAQSQSDECTKTIAVLENDLRLLHEQADSFMRKVASKESELPAKYRLLNKLSFNKRHYPLLHELLESLSPMPVSPEDQLTRSSDNSISALEDSFRDISSNLEAPSPDPIEVPVDTNNRRHEATRKSLFNPASTSGSVIFPPDIISARKISTASPALVSTSYHQATRSDFGPEFTGRSDTSSSLHSNLNVRK</sequence>
<evidence type="ECO:0000313" key="2">
    <source>
        <dbReference type="EMBL" id="SCU94598.1"/>
    </source>
</evidence>
<evidence type="ECO:0000313" key="3">
    <source>
        <dbReference type="Proteomes" id="UP000191144"/>
    </source>
</evidence>
<proteinExistence type="predicted"/>